<sequence>MEKLKAETPLDYAVFQLSPKRTRCELFVSSDGSTEKIASGLLKPFVAHLKFAEQQIASAARSVKLEVGRRKNTSWFTKGTLERFVRFVSTPEVLEFVNMCDAEMSQLEAAQRIYTQGTGNQLSGGGGSGVTAAEDATKYYLITLQFGGTIYLIQKMLWWKRVVNLSSCRLHKRELKLQFDRKELLRAIDVRLVAVQQDLSTACARAHAAGFNIDSVYELQMFADKFGARRLNEACCNFMAVCERRSDLTSLRKTESDDGAIRSSYGSDMSIDDDPPSPPPPVPYQCQQQSATCQQPSSSMITFPFSRKFSINRDNGDKPKDVVPLEEREEETSPLDLTQSVRSSQPSRKLSVQDRISMFETKEKDNSGEKSVVAKPVHLRRLSSDVPTSGAPVVEKAVLRRWSGASDMSIDLSTDRKDNESPLCTPLTAAVSQNKSSEKINDASTSSYVVPELNTISCLSQVDGCGLKNAPSSNIEASSGSIQSNSNKDSCERDGMKNQVPGRTPWSFTNKFGGGESWEQKLKTTPSIKKEDAMPFGDQMNSKGSQRSEELTGAQKQITVVKDQCSLTRVMPFRSKSGGTVEILDQRDDSESMDEAVAQRYANTGEKTSIESVMFESGFKFYEPSAARDKRNAGGSLFAQQDIRSTEETKVIKKKELRSSDMVANTSVSTVEDSGPQRSMFNRQGMASENIKKAQFQRNEGSSVGRNMKTPFSEKFVAEARDGIDSFSTPPTEQTRRARQSKGKNYERNDDLRMKANELEKIFAKHKLRTPGDQFISVRKVEPETNYMEPMAVFSPQMCGNHQLIDLSCSSKNMNHNYADNTSKDFSMLSISEGSRGKFYDSYMQKRNAKLREEWSSNRAEKEARLKSMQDSLERSRSEMKMKLSGSAGRRDPAFSGQPHADSLGSYNSRSILKKGQLDL</sequence>
<dbReference type="PANTHER" id="PTHR31008:SF15">
    <property type="entry name" value="GPI-ANCHORED ADHESIN-LIKE PROTEIN"/>
    <property type="match status" value="1"/>
</dbReference>
<reference evidence="2 3" key="1">
    <citation type="journal article" date="2015" name="Proc. Natl. Acad. Sci. U.S.A.">
        <title>The resurrection genome of Boea hygrometrica: A blueprint for survival of dehydration.</title>
        <authorList>
            <person name="Xiao L."/>
            <person name="Yang G."/>
            <person name="Zhang L."/>
            <person name="Yang X."/>
            <person name="Zhao S."/>
            <person name="Ji Z."/>
            <person name="Zhou Q."/>
            <person name="Hu M."/>
            <person name="Wang Y."/>
            <person name="Chen M."/>
            <person name="Xu Y."/>
            <person name="Jin H."/>
            <person name="Xiao X."/>
            <person name="Hu G."/>
            <person name="Bao F."/>
            <person name="Hu Y."/>
            <person name="Wan P."/>
            <person name="Li L."/>
            <person name="Deng X."/>
            <person name="Kuang T."/>
            <person name="Xiang C."/>
            <person name="Zhu J.K."/>
            <person name="Oliver M.J."/>
            <person name="He Y."/>
        </authorList>
    </citation>
    <scope>NUCLEOTIDE SEQUENCE [LARGE SCALE GENOMIC DNA]</scope>
    <source>
        <strain evidence="3">cv. XS01</strain>
    </source>
</reference>
<dbReference type="EMBL" id="KQ995424">
    <property type="protein sequence ID" value="KZV46677.1"/>
    <property type="molecule type" value="Genomic_DNA"/>
</dbReference>
<feature type="compositionally biased region" description="Basic and acidic residues" evidence="1">
    <location>
        <begin position="855"/>
        <end position="882"/>
    </location>
</feature>
<dbReference type="Proteomes" id="UP000250235">
    <property type="component" value="Unassembled WGS sequence"/>
</dbReference>
<feature type="region of interest" description="Disordered" evidence="1">
    <location>
        <begin position="855"/>
        <end position="909"/>
    </location>
</feature>
<dbReference type="AlphaFoldDB" id="A0A2Z7CLA1"/>
<name>A0A2Z7CLA1_9LAMI</name>
<accession>A0A2Z7CLA1</accession>
<evidence type="ECO:0008006" key="4">
    <source>
        <dbReference type="Google" id="ProtNLM"/>
    </source>
</evidence>
<protein>
    <recommendedName>
        <fullName evidence="4">COP1-interacting protein 7</fullName>
    </recommendedName>
</protein>
<dbReference type="OrthoDB" id="767933at2759"/>
<organism evidence="2 3">
    <name type="scientific">Dorcoceras hygrometricum</name>
    <dbReference type="NCBI Taxonomy" id="472368"/>
    <lineage>
        <taxon>Eukaryota</taxon>
        <taxon>Viridiplantae</taxon>
        <taxon>Streptophyta</taxon>
        <taxon>Embryophyta</taxon>
        <taxon>Tracheophyta</taxon>
        <taxon>Spermatophyta</taxon>
        <taxon>Magnoliopsida</taxon>
        <taxon>eudicotyledons</taxon>
        <taxon>Gunneridae</taxon>
        <taxon>Pentapetalae</taxon>
        <taxon>asterids</taxon>
        <taxon>lamiids</taxon>
        <taxon>Lamiales</taxon>
        <taxon>Gesneriaceae</taxon>
        <taxon>Didymocarpoideae</taxon>
        <taxon>Trichosporeae</taxon>
        <taxon>Loxocarpinae</taxon>
        <taxon>Dorcoceras</taxon>
    </lineage>
</organism>
<gene>
    <name evidence="2" type="ORF">F511_36761</name>
</gene>
<feature type="compositionally biased region" description="Low complexity" evidence="1">
    <location>
        <begin position="284"/>
        <end position="297"/>
    </location>
</feature>
<feature type="compositionally biased region" description="Polar residues" evidence="1">
    <location>
        <begin position="473"/>
        <end position="488"/>
    </location>
</feature>
<evidence type="ECO:0000313" key="2">
    <source>
        <dbReference type="EMBL" id="KZV46677.1"/>
    </source>
</evidence>
<feature type="region of interest" description="Disordered" evidence="1">
    <location>
        <begin position="473"/>
        <end position="554"/>
    </location>
</feature>
<feature type="compositionally biased region" description="Basic and acidic residues" evidence="1">
    <location>
        <begin position="314"/>
        <end position="326"/>
    </location>
</feature>
<dbReference type="PANTHER" id="PTHR31008">
    <property type="entry name" value="COP1-INTERACTING PROTEIN-RELATED"/>
    <property type="match status" value="1"/>
</dbReference>
<feature type="region of interest" description="Disordered" evidence="1">
    <location>
        <begin position="252"/>
        <end position="297"/>
    </location>
</feature>
<proteinExistence type="predicted"/>
<feature type="region of interest" description="Disordered" evidence="1">
    <location>
        <begin position="722"/>
        <end position="750"/>
    </location>
</feature>
<evidence type="ECO:0000256" key="1">
    <source>
        <dbReference type="SAM" id="MobiDB-lite"/>
    </source>
</evidence>
<feature type="compositionally biased region" description="Polar residues" evidence="1">
    <location>
        <begin position="335"/>
        <end position="350"/>
    </location>
</feature>
<evidence type="ECO:0000313" key="3">
    <source>
        <dbReference type="Proteomes" id="UP000250235"/>
    </source>
</evidence>
<feature type="compositionally biased region" description="Basic and acidic residues" evidence="1">
    <location>
        <begin position="518"/>
        <end position="533"/>
    </location>
</feature>
<keyword evidence="3" id="KW-1185">Reference proteome</keyword>
<feature type="region of interest" description="Disordered" evidence="1">
    <location>
        <begin position="310"/>
        <end position="352"/>
    </location>
</feature>